<accession>A0A1H9LIQ4</accession>
<dbReference type="PIRSF" id="PIRSF037394">
    <property type="entry name" value="ABC_thiamine-permease_YkoE_prd"/>
    <property type="match status" value="1"/>
</dbReference>
<reference evidence="2 3" key="1">
    <citation type="submission" date="2016-10" db="EMBL/GenBank/DDBJ databases">
        <authorList>
            <person name="de Groot N.N."/>
        </authorList>
    </citation>
    <scope>NUCLEOTIDE SEQUENCE [LARGE SCALE GENOMIC DNA]</scope>
    <source>
        <strain evidence="2 3">CGMCC 1.7727</strain>
    </source>
</reference>
<feature type="transmembrane region" description="Helical" evidence="1">
    <location>
        <begin position="45"/>
        <end position="61"/>
    </location>
</feature>
<sequence length="197" mass="22019">MKKTKLTLTDILVTIVIAIGFSVIYKLWGPLYSSLSILGLHIDQLIYGMWFMAATVAFLIIRKPGVALLAELAAAQGEFLFGGHWGISLLLYGLVQGLGCELIFAIFRYKSSRIFVMCLAAVGATIGSLWLDLYYGYITELVWWNLTLLIVMRTVGAIIITGFFAFYLVKALEKTGVTNLVRPVNEKHYQALDEEIR</sequence>
<dbReference type="InterPro" id="IPR017195">
    <property type="entry name" value="ABC_thiamin-permease_prd"/>
</dbReference>
<organism evidence="2 3">
    <name type="scientific">Gracilibacillus ureilyticus</name>
    <dbReference type="NCBI Taxonomy" id="531814"/>
    <lineage>
        <taxon>Bacteria</taxon>
        <taxon>Bacillati</taxon>
        <taxon>Bacillota</taxon>
        <taxon>Bacilli</taxon>
        <taxon>Bacillales</taxon>
        <taxon>Bacillaceae</taxon>
        <taxon>Gracilibacillus</taxon>
    </lineage>
</organism>
<keyword evidence="1" id="KW-0472">Membrane</keyword>
<dbReference type="Proteomes" id="UP000199687">
    <property type="component" value="Unassembled WGS sequence"/>
</dbReference>
<feature type="transmembrane region" description="Helical" evidence="1">
    <location>
        <begin position="7"/>
        <end position="25"/>
    </location>
</feature>
<dbReference type="EMBL" id="FOGL01000001">
    <property type="protein sequence ID" value="SER11087.1"/>
    <property type="molecule type" value="Genomic_DNA"/>
</dbReference>
<dbReference type="STRING" id="531814.SAMN04487944_101266"/>
<keyword evidence="1" id="KW-0812">Transmembrane</keyword>
<name>A0A1H9LIQ4_9BACI</name>
<protein>
    <submittedName>
        <fullName evidence="2">Energy-coupling factor transport system substrate-specific component</fullName>
    </submittedName>
</protein>
<dbReference type="OrthoDB" id="8017424at2"/>
<keyword evidence="1" id="KW-1133">Transmembrane helix</keyword>
<evidence type="ECO:0000313" key="3">
    <source>
        <dbReference type="Proteomes" id="UP000199687"/>
    </source>
</evidence>
<dbReference type="AlphaFoldDB" id="A0A1H9LIQ4"/>
<feature type="transmembrane region" description="Helical" evidence="1">
    <location>
        <begin position="143"/>
        <end position="169"/>
    </location>
</feature>
<feature type="transmembrane region" description="Helical" evidence="1">
    <location>
        <begin position="114"/>
        <end position="137"/>
    </location>
</feature>
<dbReference type="Pfam" id="PF09819">
    <property type="entry name" value="ABC_cobalt"/>
    <property type="match status" value="1"/>
</dbReference>
<evidence type="ECO:0000256" key="1">
    <source>
        <dbReference type="SAM" id="Phobius"/>
    </source>
</evidence>
<dbReference type="RefSeq" id="WP_089738201.1">
    <property type="nucleotide sequence ID" value="NZ_FOGL01000001.1"/>
</dbReference>
<feature type="transmembrane region" description="Helical" evidence="1">
    <location>
        <begin position="89"/>
        <end position="107"/>
    </location>
</feature>
<keyword evidence="3" id="KW-1185">Reference proteome</keyword>
<proteinExistence type="predicted"/>
<gene>
    <name evidence="2" type="ORF">SAMN04487944_101266</name>
</gene>
<evidence type="ECO:0000313" key="2">
    <source>
        <dbReference type="EMBL" id="SER11087.1"/>
    </source>
</evidence>